<dbReference type="OrthoDB" id="9804774at2"/>
<evidence type="ECO:0000313" key="1">
    <source>
        <dbReference type="EMBL" id="PKR83640.1"/>
    </source>
</evidence>
<comment type="caution">
    <text evidence="1">The sequence shown here is derived from an EMBL/GenBank/DDBJ whole genome shotgun (WGS) entry which is preliminary data.</text>
</comment>
<organism evidence="1 2">
    <name type="scientific">Heyndrickxia camelliae</name>
    <dbReference type="NCBI Taxonomy" id="1707093"/>
    <lineage>
        <taxon>Bacteria</taxon>
        <taxon>Bacillati</taxon>
        <taxon>Bacillota</taxon>
        <taxon>Bacilli</taxon>
        <taxon>Bacillales</taxon>
        <taxon>Bacillaceae</taxon>
        <taxon>Heyndrickxia</taxon>
    </lineage>
</organism>
<accession>A0A2N3LG82</accession>
<evidence type="ECO:0000313" key="2">
    <source>
        <dbReference type="Proteomes" id="UP000233440"/>
    </source>
</evidence>
<dbReference type="Proteomes" id="UP000233440">
    <property type="component" value="Unassembled WGS sequence"/>
</dbReference>
<proteinExistence type="predicted"/>
<gene>
    <name evidence="1" type="ORF">CWO92_17780</name>
</gene>
<dbReference type="EMBL" id="PIQO01000016">
    <property type="protein sequence ID" value="PKR83640.1"/>
    <property type="molecule type" value="Genomic_DNA"/>
</dbReference>
<keyword evidence="2" id="KW-1185">Reference proteome</keyword>
<protein>
    <submittedName>
        <fullName evidence="1">Uncharacterized protein</fullName>
    </submittedName>
</protein>
<dbReference type="AlphaFoldDB" id="A0A2N3LG82"/>
<sequence>MELAKEDVNVLINGRNYEEADQIINKIKLNFPNTAPQKCYCRYCGYGQREALFKKHPNIDIHLLLH</sequence>
<reference evidence="1 2" key="1">
    <citation type="submission" date="2017-11" db="EMBL/GenBank/DDBJ databases">
        <title>Bacillus camelliae sp. nov., isolated from pu'er tea.</title>
        <authorList>
            <person name="Niu L."/>
        </authorList>
    </citation>
    <scope>NUCLEOTIDE SEQUENCE [LARGE SCALE GENOMIC DNA]</scope>
    <source>
        <strain evidence="1 2">7578-1</strain>
    </source>
</reference>
<name>A0A2N3LG82_9BACI</name>